<dbReference type="InterPro" id="IPR036890">
    <property type="entry name" value="HATPase_C_sf"/>
</dbReference>
<feature type="domain" description="Histidine kinase" evidence="21">
    <location>
        <begin position="253"/>
        <end position="446"/>
    </location>
</feature>
<comment type="function">
    <text evidence="17">Member of the two-component regulatory system NreB/NreC involved in the control of dissimilatory nitrate/nitrite reduction in response to oxygen. NreB functions as a direct oxygen sensor histidine kinase which is autophosphorylated, in the absence of oxygen, probably at the conserved histidine residue, and transfers its phosphate group probably to a conserved aspartate residue of NreC. NreB/NreC activates the expression of the nitrate (narGHJI) and nitrite (nir) reductase operons, as well as the putative nitrate transporter gene narT.</text>
</comment>
<keyword evidence="9" id="KW-0808">Transferase</keyword>
<keyword evidence="13" id="KW-0067">ATP-binding</keyword>
<dbReference type="Proteomes" id="UP000295182">
    <property type="component" value="Unassembled WGS sequence"/>
</dbReference>
<dbReference type="InterPro" id="IPR004358">
    <property type="entry name" value="Sig_transdc_His_kin-like_C"/>
</dbReference>
<evidence type="ECO:0000256" key="16">
    <source>
        <dbReference type="ARBA" id="ARBA00023014"/>
    </source>
</evidence>
<evidence type="ECO:0000256" key="17">
    <source>
        <dbReference type="ARBA" id="ARBA00024827"/>
    </source>
</evidence>
<evidence type="ECO:0000256" key="15">
    <source>
        <dbReference type="ARBA" id="ARBA00023012"/>
    </source>
</evidence>
<gene>
    <name evidence="22" type="ORF">EV674_11058</name>
</gene>
<dbReference type="CDD" id="cd19410">
    <property type="entry name" value="HK9-like_sensor"/>
    <property type="match status" value="1"/>
</dbReference>
<dbReference type="InterPro" id="IPR050482">
    <property type="entry name" value="Sensor_HK_TwoCompSys"/>
</dbReference>
<dbReference type="CDD" id="cd16917">
    <property type="entry name" value="HATPase_UhpB-NarQ-NarX-like"/>
    <property type="match status" value="1"/>
</dbReference>
<protein>
    <recommendedName>
        <fullName evidence="5">Oxygen sensor histidine kinase NreB</fullName>
        <ecNumber evidence="4">2.7.13.3</ecNumber>
    </recommendedName>
    <alternativeName>
        <fullName evidence="18">Nitrogen regulation protein B</fullName>
    </alternativeName>
</protein>
<dbReference type="PRINTS" id="PR00344">
    <property type="entry name" value="BCTRLSENSOR"/>
</dbReference>
<comment type="catalytic activity">
    <reaction evidence="1">
        <text>ATP + protein L-histidine = ADP + protein N-phospho-L-histidine.</text>
        <dbReference type="EC" id="2.7.13.3"/>
    </reaction>
</comment>
<dbReference type="PANTHER" id="PTHR24421">
    <property type="entry name" value="NITRATE/NITRITE SENSOR PROTEIN NARX-RELATED"/>
    <property type="match status" value="1"/>
</dbReference>
<comment type="caution">
    <text evidence="22">The sequence shown here is derived from an EMBL/GenBank/DDBJ whole genome shotgun (WGS) entry which is preliminary data.</text>
</comment>
<evidence type="ECO:0000256" key="19">
    <source>
        <dbReference type="SAM" id="MobiDB-lite"/>
    </source>
</evidence>
<dbReference type="Pfam" id="PF05227">
    <property type="entry name" value="CHASE3"/>
    <property type="match status" value="1"/>
</dbReference>
<feature type="compositionally biased region" description="Basic and acidic residues" evidence="19">
    <location>
        <begin position="451"/>
        <end position="461"/>
    </location>
</feature>
<evidence type="ECO:0000256" key="18">
    <source>
        <dbReference type="ARBA" id="ARBA00030800"/>
    </source>
</evidence>
<evidence type="ECO:0000256" key="6">
    <source>
        <dbReference type="ARBA" id="ARBA00022485"/>
    </source>
</evidence>
<evidence type="ECO:0000256" key="7">
    <source>
        <dbReference type="ARBA" id="ARBA00022490"/>
    </source>
</evidence>
<keyword evidence="12 22" id="KW-0418">Kinase</keyword>
<dbReference type="PANTHER" id="PTHR24421:SF10">
    <property type="entry name" value="NITRATE_NITRITE SENSOR PROTEIN NARQ"/>
    <property type="match status" value="1"/>
</dbReference>
<reference evidence="22 23" key="1">
    <citation type="submission" date="2019-03" db="EMBL/GenBank/DDBJ databases">
        <title>Genomic Encyclopedia of Type Strains, Phase IV (KMG-IV): sequencing the most valuable type-strain genomes for metagenomic binning, comparative biology and taxonomic classification.</title>
        <authorList>
            <person name="Goeker M."/>
        </authorList>
    </citation>
    <scope>NUCLEOTIDE SEQUENCE [LARGE SCALE GENOMIC DNA]</scope>
    <source>
        <strain evidence="22 23">DSM 1837</strain>
    </source>
</reference>
<keyword evidence="15" id="KW-0902">Two-component regulatory system</keyword>
<keyword evidence="7" id="KW-0963">Cytoplasm</keyword>
<evidence type="ECO:0000256" key="1">
    <source>
        <dbReference type="ARBA" id="ARBA00000085"/>
    </source>
</evidence>
<keyword evidence="20" id="KW-0812">Transmembrane</keyword>
<dbReference type="InterPro" id="IPR011712">
    <property type="entry name" value="Sig_transdc_His_kin_sub3_dim/P"/>
</dbReference>
<keyword evidence="6" id="KW-0004">4Fe-4S</keyword>
<sequence>MRWSQLHKIAISLPLAVLAALALIAINESGYQRSHRALQTMAHNQAAHSSVNRLLQSMLDAETGHRGYLLTEDERYLQPYEVAVSTVNSNLDELRTLLAESPEDMADFAQLSRQISRKLSEMELSLQLYRQGNEDAWKFVMFSDVGKENMDAIRRYGRALLERNTQRVVSSQVEVQRSLHLSRLGIATVTAIGLLAFYMYLRQTNALQRATEREQEVLEHERARLEGLVRERTASLSALANHLQQVREDERGYLARELHDELGALLTAAKLDVARLKSRLDTQAPEVLERLRHLSETLNGVIALKRRIIEDLRPSSLSNLGLTAALEILTREFAERAGLEVQTNLETVELSDATQLTVYRMVQESLTNIGKYAHAHKVLVTVHNHPQHVAVQIRDDGQGFDLSGIGRTSHGLAGMRQRVEAAGGRLTVSSTPGEGTLVSAILPTPDSSGDTPRRRASDLTV</sequence>
<evidence type="ECO:0000313" key="23">
    <source>
        <dbReference type="Proteomes" id="UP000295182"/>
    </source>
</evidence>
<evidence type="ECO:0000256" key="9">
    <source>
        <dbReference type="ARBA" id="ARBA00022679"/>
    </source>
</evidence>
<dbReference type="GO" id="GO:0005524">
    <property type="term" value="F:ATP binding"/>
    <property type="evidence" value="ECO:0007669"/>
    <property type="project" value="UniProtKB-KW"/>
</dbReference>
<keyword evidence="16" id="KW-0411">Iron-sulfur</keyword>
<dbReference type="Gene3D" id="1.20.5.1930">
    <property type="match status" value="1"/>
</dbReference>
<evidence type="ECO:0000256" key="5">
    <source>
        <dbReference type="ARBA" id="ARBA00017322"/>
    </source>
</evidence>
<keyword evidence="20" id="KW-0472">Membrane</keyword>
<feature type="transmembrane region" description="Helical" evidence="20">
    <location>
        <begin position="6"/>
        <end position="26"/>
    </location>
</feature>
<evidence type="ECO:0000256" key="3">
    <source>
        <dbReference type="ARBA" id="ARBA00004496"/>
    </source>
</evidence>
<evidence type="ECO:0000256" key="13">
    <source>
        <dbReference type="ARBA" id="ARBA00022840"/>
    </source>
</evidence>
<dbReference type="Gene3D" id="3.30.565.10">
    <property type="entry name" value="Histidine kinase-like ATPase, C-terminal domain"/>
    <property type="match status" value="1"/>
</dbReference>
<organism evidence="22 23">
    <name type="scientific">Simplicispira metamorpha</name>
    <dbReference type="NCBI Taxonomy" id="80881"/>
    <lineage>
        <taxon>Bacteria</taxon>
        <taxon>Pseudomonadati</taxon>
        <taxon>Pseudomonadota</taxon>
        <taxon>Betaproteobacteria</taxon>
        <taxon>Burkholderiales</taxon>
        <taxon>Comamonadaceae</taxon>
        <taxon>Simplicispira</taxon>
    </lineage>
</organism>
<dbReference type="RefSeq" id="WP_119013820.1">
    <property type="nucleotide sequence ID" value="NZ_QXNC01000023.1"/>
</dbReference>
<dbReference type="PROSITE" id="PS50109">
    <property type="entry name" value="HIS_KIN"/>
    <property type="match status" value="1"/>
</dbReference>
<dbReference type="GO" id="GO:0005737">
    <property type="term" value="C:cytoplasm"/>
    <property type="evidence" value="ECO:0007669"/>
    <property type="project" value="UniProtKB-SubCell"/>
</dbReference>
<dbReference type="EMBL" id="SLXH01000010">
    <property type="protein sequence ID" value="TCP17963.1"/>
    <property type="molecule type" value="Genomic_DNA"/>
</dbReference>
<feature type="region of interest" description="Disordered" evidence="19">
    <location>
        <begin position="426"/>
        <end position="461"/>
    </location>
</feature>
<dbReference type="GO" id="GO:0046872">
    <property type="term" value="F:metal ion binding"/>
    <property type="evidence" value="ECO:0007669"/>
    <property type="project" value="UniProtKB-KW"/>
</dbReference>
<keyword evidence="8" id="KW-0597">Phosphoprotein</keyword>
<dbReference type="InterPro" id="IPR003594">
    <property type="entry name" value="HATPase_dom"/>
</dbReference>
<comment type="cofactor">
    <cofactor evidence="2">
        <name>[4Fe-4S] cluster</name>
        <dbReference type="ChEBI" id="CHEBI:49883"/>
    </cofactor>
</comment>
<dbReference type="GO" id="GO:0046983">
    <property type="term" value="F:protein dimerization activity"/>
    <property type="evidence" value="ECO:0007669"/>
    <property type="project" value="InterPro"/>
</dbReference>
<keyword evidence="20" id="KW-1133">Transmembrane helix</keyword>
<evidence type="ECO:0000256" key="14">
    <source>
        <dbReference type="ARBA" id="ARBA00023004"/>
    </source>
</evidence>
<evidence type="ECO:0000256" key="8">
    <source>
        <dbReference type="ARBA" id="ARBA00022553"/>
    </source>
</evidence>
<dbReference type="SMART" id="SM00387">
    <property type="entry name" value="HATPase_c"/>
    <property type="match status" value="1"/>
</dbReference>
<evidence type="ECO:0000256" key="2">
    <source>
        <dbReference type="ARBA" id="ARBA00001966"/>
    </source>
</evidence>
<feature type="transmembrane region" description="Helical" evidence="20">
    <location>
        <begin position="181"/>
        <end position="201"/>
    </location>
</feature>
<keyword evidence="11" id="KW-0547">Nucleotide-binding</keyword>
<accession>A0A4R2NA70</accession>
<keyword evidence="14" id="KW-0408">Iron</keyword>
<name>A0A4R2NA70_9BURK</name>
<dbReference type="OrthoDB" id="9782588at2"/>
<dbReference type="GO" id="GO:0000155">
    <property type="term" value="F:phosphorelay sensor kinase activity"/>
    <property type="evidence" value="ECO:0007669"/>
    <property type="project" value="InterPro"/>
</dbReference>
<comment type="subcellular location">
    <subcellularLocation>
        <location evidence="3">Cytoplasm</location>
    </subcellularLocation>
</comment>
<evidence type="ECO:0000256" key="20">
    <source>
        <dbReference type="SAM" id="Phobius"/>
    </source>
</evidence>
<dbReference type="GO" id="GO:0016020">
    <property type="term" value="C:membrane"/>
    <property type="evidence" value="ECO:0007669"/>
    <property type="project" value="InterPro"/>
</dbReference>
<evidence type="ECO:0000313" key="22">
    <source>
        <dbReference type="EMBL" id="TCP17963.1"/>
    </source>
</evidence>
<dbReference type="EC" id="2.7.13.3" evidence="4"/>
<keyword evidence="10" id="KW-0479">Metal-binding</keyword>
<keyword evidence="23" id="KW-1185">Reference proteome</keyword>
<proteinExistence type="predicted"/>
<dbReference type="InterPro" id="IPR005467">
    <property type="entry name" value="His_kinase_dom"/>
</dbReference>
<evidence type="ECO:0000256" key="12">
    <source>
        <dbReference type="ARBA" id="ARBA00022777"/>
    </source>
</evidence>
<dbReference type="Pfam" id="PF07730">
    <property type="entry name" value="HisKA_3"/>
    <property type="match status" value="1"/>
</dbReference>
<evidence type="ECO:0000256" key="4">
    <source>
        <dbReference type="ARBA" id="ARBA00012438"/>
    </source>
</evidence>
<dbReference type="InterPro" id="IPR007891">
    <property type="entry name" value="CHASE3"/>
</dbReference>
<dbReference type="Pfam" id="PF02518">
    <property type="entry name" value="HATPase_c"/>
    <property type="match status" value="1"/>
</dbReference>
<evidence type="ECO:0000256" key="11">
    <source>
        <dbReference type="ARBA" id="ARBA00022741"/>
    </source>
</evidence>
<dbReference type="SUPFAM" id="SSF55874">
    <property type="entry name" value="ATPase domain of HSP90 chaperone/DNA topoisomerase II/histidine kinase"/>
    <property type="match status" value="1"/>
</dbReference>
<evidence type="ECO:0000256" key="10">
    <source>
        <dbReference type="ARBA" id="ARBA00022723"/>
    </source>
</evidence>
<evidence type="ECO:0000259" key="21">
    <source>
        <dbReference type="PROSITE" id="PS50109"/>
    </source>
</evidence>
<dbReference type="GO" id="GO:0051539">
    <property type="term" value="F:4 iron, 4 sulfur cluster binding"/>
    <property type="evidence" value="ECO:0007669"/>
    <property type="project" value="UniProtKB-KW"/>
</dbReference>
<dbReference type="AlphaFoldDB" id="A0A4R2NA70"/>